<feature type="transmembrane region" description="Helical" evidence="4">
    <location>
        <begin position="29"/>
        <end position="46"/>
    </location>
</feature>
<keyword evidence="4" id="KW-1133">Transmembrane helix</keyword>
<protein>
    <recommendedName>
        <fullName evidence="6">1-alkyl-2-acetylglycerophosphocholine esterase</fullName>
    </recommendedName>
</protein>
<evidence type="ECO:0000256" key="4">
    <source>
        <dbReference type="SAM" id="Phobius"/>
    </source>
</evidence>
<feature type="transmembrane region" description="Helical" evidence="4">
    <location>
        <begin position="75"/>
        <end position="96"/>
    </location>
</feature>
<dbReference type="InterPro" id="IPR029058">
    <property type="entry name" value="AB_hydrolase_fold"/>
</dbReference>
<dbReference type="GO" id="GO:0016042">
    <property type="term" value="P:lipid catabolic process"/>
    <property type="evidence" value="ECO:0007669"/>
    <property type="project" value="UniProtKB-KW"/>
</dbReference>
<feature type="transmembrane region" description="Helical" evidence="4">
    <location>
        <begin position="52"/>
        <end position="68"/>
    </location>
</feature>
<dbReference type="EMBL" id="UINC01003637">
    <property type="protein sequence ID" value="SVA08043.1"/>
    <property type="molecule type" value="Genomic_DNA"/>
</dbReference>
<keyword evidence="1" id="KW-0378">Hydrolase</keyword>
<proteinExistence type="predicted"/>
<keyword evidence="2" id="KW-0442">Lipid degradation</keyword>
<dbReference type="AlphaFoldDB" id="A0A381T2Y2"/>
<dbReference type="Pfam" id="PF03403">
    <property type="entry name" value="PAF-AH_p_II"/>
    <property type="match status" value="1"/>
</dbReference>
<gene>
    <name evidence="5" type="ORF">METZ01_LOCUS60897</name>
</gene>
<organism evidence="5">
    <name type="scientific">marine metagenome</name>
    <dbReference type="NCBI Taxonomy" id="408172"/>
    <lineage>
        <taxon>unclassified sequences</taxon>
        <taxon>metagenomes</taxon>
        <taxon>ecological metagenomes</taxon>
    </lineage>
</organism>
<dbReference type="PANTHER" id="PTHR10272:SF0">
    <property type="entry name" value="PLATELET-ACTIVATING FACTOR ACETYLHYDROLASE"/>
    <property type="match status" value="1"/>
</dbReference>
<dbReference type="SUPFAM" id="SSF53474">
    <property type="entry name" value="alpha/beta-Hydrolases"/>
    <property type="match status" value="1"/>
</dbReference>
<keyword evidence="4" id="KW-0472">Membrane</keyword>
<keyword evidence="4" id="KW-0812">Transmembrane</keyword>
<dbReference type="PANTHER" id="PTHR10272">
    <property type="entry name" value="PLATELET-ACTIVATING FACTOR ACETYLHYDROLASE"/>
    <property type="match status" value="1"/>
</dbReference>
<keyword evidence="3" id="KW-0443">Lipid metabolism</keyword>
<evidence type="ECO:0000256" key="2">
    <source>
        <dbReference type="ARBA" id="ARBA00022963"/>
    </source>
</evidence>
<feature type="transmembrane region" description="Helical" evidence="4">
    <location>
        <begin position="6"/>
        <end position="22"/>
    </location>
</feature>
<reference evidence="5" key="1">
    <citation type="submission" date="2018-05" db="EMBL/GenBank/DDBJ databases">
        <authorList>
            <person name="Lanie J.A."/>
            <person name="Ng W.-L."/>
            <person name="Kazmierczak K.M."/>
            <person name="Andrzejewski T.M."/>
            <person name="Davidsen T.M."/>
            <person name="Wayne K.J."/>
            <person name="Tettelin H."/>
            <person name="Glass J.I."/>
            <person name="Rusch D."/>
            <person name="Podicherti R."/>
            <person name="Tsui H.-C.T."/>
            <person name="Winkler M.E."/>
        </authorList>
    </citation>
    <scope>NUCLEOTIDE SEQUENCE</scope>
</reference>
<evidence type="ECO:0000256" key="3">
    <source>
        <dbReference type="ARBA" id="ARBA00023098"/>
    </source>
</evidence>
<accession>A0A381T2Y2</accession>
<evidence type="ECO:0000313" key="5">
    <source>
        <dbReference type="EMBL" id="SVA08043.1"/>
    </source>
</evidence>
<dbReference type="Gene3D" id="3.40.50.1820">
    <property type="entry name" value="alpha/beta hydrolase"/>
    <property type="match status" value="1"/>
</dbReference>
<evidence type="ECO:0000256" key="1">
    <source>
        <dbReference type="ARBA" id="ARBA00022801"/>
    </source>
</evidence>
<sequence length="465" mass="52487">MRFLEVTVVLLSAVLVMNMSITKSRRKGTSSLLLMVILITLLHLLIEGYRWQMVPSYLLLGLFTLIRNRESQKTATVVISIIWTFSLLLPATVPVVKLPKPTGPFKVGTAIFHWTDTTRTEWFTEEPGDLRKMMIQLWYPANNNSRNKASPYIDHIDLRAQAIGDRVGLPSFMLDHLNLVKTHSFIEASPIESKELFPLIIFSHGLGGMRNQNTVLMEELASTGYAVAAMDHPYDANMTIFPPNSEASAERIADYRSAIPEGTADSIWLKIRNRQLDTRIADVLFILQQLETVDTPLLSRINFQQIGIAGHSFGGATAVLSAMQDHRFKAAVALDGWFVPFAIPDAEAKMDVPFLYLGQMSWKSWNEQRHRHYLDLIMSQSGENAYHLSIRGSKHYDYADMPLFSPIMQILGLVGFPDGRKMVKIVNQSTLQFFNQFVRGNTTIDFSNLRFSSSIQIRRGSATSS</sequence>
<dbReference type="GO" id="GO:0003847">
    <property type="term" value="F:1-alkyl-2-acetylglycerophosphocholine esterase activity"/>
    <property type="evidence" value="ECO:0007669"/>
    <property type="project" value="TreeGrafter"/>
</dbReference>
<evidence type="ECO:0008006" key="6">
    <source>
        <dbReference type="Google" id="ProtNLM"/>
    </source>
</evidence>
<name>A0A381T2Y2_9ZZZZ</name>